<dbReference type="Proteomes" id="UP000447434">
    <property type="component" value="Chromosome 9"/>
</dbReference>
<proteinExistence type="predicted"/>
<keyword evidence="2" id="KW-1185">Reference proteome</keyword>
<sequence length="49" mass="5736">MVIRKWRLPTLLICHPCIFTLTKKYIDFGDHNNKAKGAKRINTCFSTLQ</sequence>
<protein>
    <submittedName>
        <fullName evidence="1">Uncharacterized protein</fullName>
    </submittedName>
</protein>
<reference evidence="2" key="1">
    <citation type="journal article" date="2020" name="Nat. Commun.">
        <title>Genome sequence of the cluster root forming white lupin.</title>
        <authorList>
            <person name="Hufnagel B."/>
            <person name="Marques A."/>
            <person name="Soriano A."/>
            <person name="Marques L."/>
            <person name="Divol F."/>
            <person name="Doumas P."/>
            <person name="Sallet E."/>
            <person name="Mancinotti D."/>
            <person name="Carrere S."/>
            <person name="Marande W."/>
            <person name="Arribat S."/>
            <person name="Keller J."/>
            <person name="Huneau C."/>
            <person name="Blein T."/>
            <person name="Aime D."/>
            <person name="Laguerre M."/>
            <person name="Taylor J."/>
            <person name="Schubert V."/>
            <person name="Nelson M."/>
            <person name="Geu-Flores F."/>
            <person name="Crespi M."/>
            <person name="Gallardo-Guerrero K."/>
            <person name="Delaux P.-M."/>
            <person name="Salse J."/>
            <person name="Berges H."/>
            <person name="Guyot R."/>
            <person name="Gouzy J."/>
            <person name="Peret B."/>
        </authorList>
    </citation>
    <scope>NUCLEOTIDE SEQUENCE [LARGE SCALE GENOMIC DNA]</scope>
    <source>
        <strain evidence="2">cv. Amiga</strain>
    </source>
</reference>
<comment type="caution">
    <text evidence="1">The sequence shown here is derived from an EMBL/GenBank/DDBJ whole genome shotgun (WGS) entry which is preliminary data.</text>
</comment>
<gene>
    <name evidence="1" type="ORF">Lalb_Chr09g0332601</name>
</gene>
<accession>A0A6A4Q0S7</accession>
<evidence type="ECO:0000313" key="1">
    <source>
        <dbReference type="EMBL" id="KAE9607675.1"/>
    </source>
</evidence>
<dbReference type="AlphaFoldDB" id="A0A6A4Q0S7"/>
<dbReference type="EMBL" id="WOCE01000009">
    <property type="protein sequence ID" value="KAE9607675.1"/>
    <property type="molecule type" value="Genomic_DNA"/>
</dbReference>
<organism evidence="1 2">
    <name type="scientific">Lupinus albus</name>
    <name type="common">White lupine</name>
    <name type="synonym">Lupinus termis</name>
    <dbReference type="NCBI Taxonomy" id="3870"/>
    <lineage>
        <taxon>Eukaryota</taxon>
        <taxon>Viridiplantae</taxon>
        <taxon>Streptophyta</taxon>
        <taxon>Embryophyta</taxon>
        <taxon>Tracheophyta</taxon>
        <taxon>Spermatophyta</taxon>
        <taxon>Magnoliopsida</taxon>
        <taxon>eudicotyledons</taxon>
        <taxon>Gunneridae</taxon>
        <taxon>Pentapetalae</taxon>
        <taxon>rosids</taxon>
        <taxon>fabids</taxon>
        <taxon>Fabales</taxon>
        <taxon>Fabaceae</taxon>
        <taxon>Papilionoideae</taxon>
        <taxon>50 kb inversion clade</taxon>
        <taxon>genistoids sensu lato</taxon>
        <taxon>core genistoids</taxon>
        <taxon>Genisteae</taxon>
        <taxon>Lupinus</taxon>
    </lineage>
</organism>
<name>A0A6A4Q0S7_LUPAL</name>
<evidence type="ECO:0000313" key="2">
    <source>
        <dbReference type="Proteomes" id="UP000447434"/>
    </source>
</evidence>